<reference evidence="2" key="1">
    <citation type="submission" date="2019-05" db="EMBL/GenBank/DDBJ databases">
        <title>Complete Genome Sequence and Methylation Pattern of the Halophilic Archaeon Natrinema pallidum BOL6-1.</title>
        <authorList>
            <person name="DasSarma P."/>
            <person name="DasSarma B.P."/>
            <person name="DasSarma S.L."/>
            <person name="Martinez F.L."/>
            <person name="Guzman D."/>
            <person name="Roberts R.J."/>
            <person name="DasSarma S."/>
        </authorList>
    </citation>
    <scope>NUCLEOTIDE SEQUENCE [LARGE SCALE GENOMIC DNA]</scope>
    <source>
        <strain evidence="2">BOL6-1</strain>
        <plasmid evidence="2">pnpa200</plasmid>
    </source>
</reference>
<sequence>MSGNTSKRRTVLKRIGALSTALATPAMTGSALGMAKNNSSAAERSDRISETVARQIAKSRIEHNSTREQFSDLSPEGLAQPELFYSVSEAGMYRPAAWVYPIRTGREEVGHIAISAQPDSPGIIRCSTGIAPQTRLQRNGTLQSKIRRAEDGARFIYNNPMSFGVEVSMTNVADVEAAKKRKTIFVDLKHGLTASINDVAKPESATQTNRASTVNQTTLEEVDETSFSPLSTESISGVPNWDANLCGSDWVGCTPAASSMCIGYHENTSSRDCDLMWELNDLMGTNSDGETVPTDFDDGIEDYDSSYSASNTVWGRRSEVKNQIDSGNPCVLSHWFNSSLDKSEIDDVEDLKNIAVGHSETAYEYEEGDDPVWNPTEPPLYVTTHDTYGDVNEITLKSTTVLFLVQSIEP</sequence>
<geneLocation type="plasmid" evidence="2">
    <name>pnpa200</name>
</geneLocation>
<protein>
    <submittedName>
        <fullName evidence="1">Uncharacterized protein</fullName>
    </submittedName>
</protein>
<dbReference type="InterPro" id="IPR006311">
    <property type="entry name" value="TAT_signal"/>
</dbReference>
<evidence type="ECO:0000313" key="2">
    <source>
        <dbReference type="Proteomes" id="UP000307562"/>
    </source>
</evidence>
<gene>
    <name evidence="1" type="ORF">FGF80_17855</name>
</gene>
<dbReference type="PROSITE" id="PS51318">
    <property type="entry name" value="TAT"/>
    <property type="match status" value="1"/>
</dbReference>
<dbReference type="KEGG" id="npl:FGF80_17855"/>
<dbReference type="EMBL" id="CP040638">
    <property type="protein sequence ID" value="QCW05117.1"/>
    <property type="molecule type" value="Genomic_DNA"/>
</dbReference>
<evidence type="ECO:0000313" key="1">
    <source>
        <dbReference type="EMBL" id="QCW05117.1"/>
    </source>
</evidence>
<keyword evidence="1" id="KW-0614">Plasmid</keyword>
<dbReference type="GeneID" id="96157916"/>
<accession>A0A4P9TJY0</accession>
<dbReference type="RefSeq" id="WP_138655606.1">
    <property type="nucleotide sequence ID" value="NZ_CP040638.1"/>
</dbReference>
<name>A0A4P9TJY0_9EURY</name>
<proteinExistence type="predicted"/>
<keyword evidence="2" id="KW-1185">Reference proteome</keyword>
<dbReference type="AlphaFoldDB" id="A0A4P9TJY0"/>
<dbReference type="Proteomes" id="UP000307562">
    <property type="component" value="Plasmid pNPA200"/>
</dbReference>
<organism evidence="1 2">
    <name type="scientific">Natrinema pallidum</name>
    <dbReference type="NCBI Taxonomy" id="69527"/>
    <lineage>
        <taxon>Archaea</taxon>
        <taxon>Methanobacteriati</taxon>
        <taxon>Methanobacteriota</taxon>
        <taxon>Stenosarchaea group</taxon>
        <taxon>Halobacteria</taxon>
        <taxon>Halobacteriales</taxon>
        <taxon>Natrialbaceae</taxon>
        <taxon>Natrinema</taxon>
    </lineage>
</organism>